<feature type="region of interest" description="Disordered" evidence="1">
    <location>
        <begin position="1"/>
        <end position="41"/>
    </location>
</feature>
<evidence type="ECO:0000313" key="4">
    <source>
        <dbReference type="Proteomes" id="UP000598820"/>
    </source>
</evidence>
<dbReference type="CDD" id="cd04458">
    <property type="entry name" value="CSP_CDS"/>
    <property type="match status" value="1"/>
</dbReference>
<name>A0A927ASP0_9BACT</name>
<dbReference type="Proteomes" id="UP000598820">
    <property type="component" value="Unassembled WGS sequence"/>
</dbReference>
<sequence length="150" mass="17111">MGRSQETFSKKEKEKARDKKRKDKEKKKEERKANPTKGQSLATMLAYVDENGNLTHTPPDLQRKKEVSIDEIAISVSRQEKVAERTTREGVINSYTESKGYGFIKDAHSQQAIFFHKSGLIDKVHLDDKVSFQVENTPKGLSAFDIRKLS</sequence>
<dbReference type="GO" id="GO:0003676">
    <property type="term" value="F:nucleic acid binding"/>
    <property type="evidence" value="ECO:0007669"/>
    <property type="project" value="InterPro"/>
</dbReference>
<dbReference type="InterPro" id="IPR012340">
    <property type="entry name" value="NA-bd_OB-fold"/>
</dbReference>
<dbReference type="InterPro" id="IPR011129">
    <property type="entry name" value="CSD"/>
</dbReference>
<dbReference type="Gene3D" id="2.40.50.140">
    <property type="entry name" value="Nucleic acid-binding proteins"/>
    <property type="match status" value="1"/>
</dbReference>
<organism evidence="3 4">
    <name type="scientific">Spirosoma profusum</name>
    <dbReference type="NCBI Taxonomy" id="2771354"/>
    <lineage>
        <taxon>Bacteria</taxon>
        <taxon>Pseudomonadati</taxon>
        <taxon>Bacteroidota</taxon>
        <taxon>Cytophagia</taxon>
        <taxon>Cytophagales</taxon>
        <taxon>Cytophagaceae</taxon>
        <taxon>Spirosoma</taxon>
    </lineage>
</organism>
<dbReference type="InterPro" id="IPR002059">
    <property type="entry name" value="CSP_DNA-bd"/>
</dbReference>
<dbReference type="SUPFAM" id="SSF50249">
    <property type="entry name" value="Nucleic acid-binding proteins"/>
    <property type="match status" value="1"/>
</dbReference>
<feature type="domain" description="CSD" evidence="2">
    <location>
        <begin position="87"/>
        <end position="148"/>
    </location>
</feature>
<evidence type="ECO:0000313" key="3">
    <source>
        <dbReference type="EMBL" id="MBD2701565.1"/>
    </source>
</evidence>
<proteinExistence type="predicted"/>
<accession>A0A927ASP0</accession>
<comment type="caution">
    <text evidence="3">The sequence shown here is derived from an EMBL/GenBank/DDBJ whole genome shotgun (WGS) entry which is preliminary data.</text>
</comment>
<dbReference type="GO" id="GO:0005829">
    <property type="term" value="C:cytosol"/>
    <property type="evidence" value="ECO:0007669"/>
    <property type="project" value="UniProtKB-ARBA"/>
</dbReference>
<dbReference type="Pfam" id="PF00313">
    <property type="entry name" value="CSD"/>
    <property type="match status" value="1"/>
</dbReference>
<reference evidence="3" key="1">
    <citation type="submission" date="2020-09" db="EMBL/GenBank/DDBJ databases">
        <authorList>
            <person name="Kim M.K."/>
        </authorList>
    </citation>
    <scope>NUCLEOTIDE SEQUENCE</scope>
    <source>
        <strain evidence="3">BT702</strain>
    </source>
</reference>
<dbReference type="PROSITE" id="PS51857">
    <property type="entry name" value="CSD_2"/>
    <property type="match status" value="1"/>
</dbReference>
<dbReference type="EMBL" id="JACWZY010000009">
    <property type="protein sequence ID" value="MBD2701565.1"/>
    <property type="molecule type" value="Genomic_DNA"/>
</dbReference>
<keyword evidence="4" id="KW-1185">Reference proteome</keyword>
<dbReference type="SMART" id="SM00357">
    <property type="entry name" value="CSP"/>
    <property type="match status" value="1"/>
</dbReference>
<evidence type="ECO:0000259" key="2">
    <source>
        <dbReference type="PROSITE" id="PS51857"/>
    </source>
</evidence>
<dbReference type="AlphaFoldDB" id="A0A927ASP0"/>
<gene>
    <name evidence="3" type="ORF">IC229_13020</name>
</gene>
<feature type="compositionally biased region" description="Basic and acidic residues" evidence="1">
    <location>
        <begin position="8"/>
        <end position="17"/>
    </location>
</feature>
<protein>
    <submittedName>
        <fullName evidence="3">Cold shock domain-containing protein</fullName>
    </submittedName>
</protein>
<evidence type="ECO:0000256" key="1">
    <source>
        <dbReference type="SAM" id="MobiDB-lite"/>
    </source>
</evidence>